<proteinExistence type="predicted"/>
<keyword evidence="2" id="KW-1185">Reference proteome</keyword>
<accession>A0A1E3QNI1</accession>
<dbReference type="RefSeq" id="XP_018984528.1">
    <property type="nucleotide sequence ID" value="XM_019127219.1"/>
</dbReference>
<reference evidence="2" key="1">
    <citation type="submission" date="2016-05" db="EMBL/GenBank/DDBJ databases">
        <title>Comparative genomics of biotechnologically important yeasts.</title>
        <authorList>
            <consortium name="DOE Joint Genome Institute"/>
            <person name="Riley R."/>
            <person name="Haridas S."/>
            <person name="Wolfe K.H."/>
            <person name="Lopes M.R."/>
            <person name="Hittinger C.T."/>
            <person name="Goker M."/>
            <person name="Salamov A."/>
            <person name="Wisecaver J."/>
            <person name="Long T.M."/>
            <person name="Aerts A.L."/>
            <person name="Barry K."/>
            <person name="Choi C."/>
            <person name="Clum A."/>
            <person name="Coughlan A.Y."/>
            <person name="Deshpande S."/>
            <person name="Douglass A.P."/>
            <person name="Hanson S.J."/>
            <person name="Klenk H.-P."/>
            <person name="Labutti K."/>
            <person name="Lapidus A."/>
            <person name="Lindquist E."/>
            <person name="Lipzen A."/>
            <person name="Meier-Kolthoff J.P."/>
            <person name="Ohm R.A."/>
            <person name="Otillar R.P."/>
            <person name="Pangilinan J."/>
            <person name="Peng Y."/>
            <person name="Rokas A."/>
            <person name="Rosa C.A."/>
            <person name="Scheuner C."/>
            <person name="Sibirny A.A."/>
            <person name="Slot J.C."/>
            <person name="Stielow J.B."/>
            <person name="Sun H."/>
            <person name="Kurtzman C.P."/>
            <person name="Blackwell M."/>
            <person name="Grigoriev I.V."/>
            <person name="Jeffries T.W."/>
        </authorList>
    </citation>
    <scope>NUCLEOTIDE SEQUENCE [LARGE SCALE GENOMIC DNA]</scope>
    <source>
        <strain evidence="2">NRRL Y-12698</strain>
    </source>
</reference>
<sequence>MNISVYIKQKLKRIKKKNRVRQYSCSLGDWGSNEEKLHTGRAKCKAKHAGICRGPCRVRSRAIRDGKMTIESQQ</sequence>
<dbReference type="GeneID" id="30145072"/>
<protein>
    <submittedName>
        <fullName evidence="1">Uncharacterized protein</fullName>
    </submittedName>
</protein>
<dbReference type="Proteomes" id="UP000094336">
    <property type="component" value="Unassembled WGS sequence"/>
</dbReference>
<dbReference type="AlphaFoldDB" id="A0A1E3QNI1"/>
<evidence type="ECO:0000313" key="2">
    <source>
        <dbReference type="Proteomes" id="UP000094336"/>
    </source>
</evidence>
<organism evidence="1 2">
    <name type="scientific">Babjeviella inositovora NRRL Y-12698</name>
    <dbReference type="NCBI Taxonomy" id="984486"/>
    <lineage>
        <taxon>Eukaryota</taxon>
        <taxon>Fungi</taxon>
        <taxon>Dikarya</taxon>
        <taxon>Ascomycota</taxon>
        <taxon>Saccharomycotina</taxon>
        <taxon>Pichiomycetes</taxon>
        <taxon>Serinales incertae sedis</taxon>
        <taxon>Babjeviella</taxon>
    </lineage>
</organism>
<dbReference type="EMBL" id="KV454433">
    <property type="protein sequence ID" value="ODQ79200.1"/>
    <property type="molecule type" value="Genomic_DNA"/>
</dbReference>
<gene>
    <name evidence="1" type="ORF">BABINDRAFT_149601</name>
</gene>
<evidence type="ECO:0000313" key="1">
    <source>
        <dbReference type="EMBL" id="ODQ79200.1"/>
    </source>
</evidence>
<name>A0A1E3QNI1_9ASCO</name>